<reference evidence="2 3" key="1">
    <citation type="submission" date="2017-12" db="EMBL/GenBank/DDBJ databases">
        <title>Sequencing, de novo assembly and annotation of complete genome of a new Thraustochytrid species, strain FCC1311.</title>
        <authorList>
            <person name="Sedici K."/>
            <person name="Godart F."/>
            <person name="Aiese Cigliano R."/>
            <person name="Sanseverino W."/>
            <person name="Barakat M."/>
            <person name="Ortet P."/>
            <person name="Marechal E."/>
            <person name="Cagnac O."/>
            <person name="Amato A."/>
        </authorList>
    </citation>
    <scope>NUCLEOTIDE SEQUENCE [LARGE SCALE GENOMIC DNA]</scope>
</reference>
<evidence type="ECO:0000256" key="1">
    <source>
        <dbReference type="SAM" id="Phobius"/>
    </source>
</evidence>
<feature type="transmembrane region" description="Helical" evidence="1">
    <location>
        <begin position="57"/>
        <end position="74"/>
    </location>
</feature>
<dbReference type="EMBL" id="BEYU01000040">
    <property type="protein sequence ID" value="GBG28313.1"/>
    <property type="molecule type" value="Genomic_DNA"/>
</dbReference>
<dbReference type="InParanoid" id="A0A2R5GI31"/>
<evidence type="ECO:0000313" key="2">
    <source>
        <dbReference type="EMBL" id="GBG28313.1"/>
    </source>
</evidence>
<accession>A0A2R5GI31</accession>
<gene>
    <name evidence="2" type="ORF">FCC1311_045362</name>
</gene>
<feature type="transmembrane region" description="Helical" evidence="1">
    <location>
        <begin position="94"/>
        <end position="113"/>
    </location>
</feature>
<protein>
    <submittedName>
        <fullName evidence="2">Uncharacterized protein</fullName>
    </submittedName>
</protein>
<sequence length="555" mass="62010">MLDGPAGEAVASCFWGRGRLSESSEATEALKLLSINSTEYVGDLALTWRRFQRPLPWLIWMGLVGITFWAIAAAGTRTLHYRLYRTRNWSSEHIVILFINVSSALIGIDSAAIQTDTGNAHYIVVLLPFIMIIVQLLTIIKLCHAMTRISAALVALAAALLSQLQQTHASLILRVPDKEHVVLAEVTMPFNHLVGLRANETYTPSRESLPVTFVNDELMTSLCEVFQSDSIGDAYAGHLLVFHDGLDFMCHGTIGKQIDYKYMEKWCQLNASIVMFSQTYDYMLAHPMDRFREILAGEAGDAVASCFWARGRAVTSDEASTVLTMVQENPGLYRGNVSIDYTRFNRSIGWLVWTGVMSATFFAVSIMGIRILVHRLRISYQISAMHVIVLCINICVTFILGSISAAKLARRVPMGLVLLVYQDFFTLGTATSVLLVDIYADASEHLSLDKGNSFRKWRKRSFVVVLFLLLAVEFFADYAVMGNNTGGESMLVVIIAPTLILIQIVVIASLWRKTTETANLLRNAHLSQQNTSTILFREIELHLRFWSMFGSLGRD</sequence>
<feature type="transmembrane region" description="Helical" evidence="1">
    <location>
        <begin position="491"/>
        <end position="511"/>
    </location>
</feature>
<keyword evidence="1" id="KW-1133">Transmembrane helix</keyword>
<keyword evidence="1" id="KW-0472">Membrane</keyword>
<feature type="transmembrane region" description="Helical" evidence="1">
    <location>
        <begin position="461"/>
        <end position="479"/>
    </location>
</feature>
<feature type="transmembrane region" description="Helical" evidence="1">
    <location>
        <begin position="385"/>
        <end position="406"/>
    </location>
</feature>
<keyword evidence="3" id="KW-1185">Reference proteome</keyword>
<dbReference type="AlphaFoldDB" id="A0A2R5GI31"/>
<feature type="transmembrane region" description="Helical" evidence="1">
    <location>
        <begin position="119"/>
        <end position="138"/>
    </location>
</feature>
<dbReference type="Proteomes" id="UP000241890">
    <property type="component" value="Unassembled WGS sequence"/>
</dbReference>
<organism evidence="2 3">
    <name type="scientific">Hondaea fermentalgiana</name>
    <dbReference type="NCBI Taxonomy" id="2315210"/>
    <lineage>
        <taxon>Eukaryota</taxon>
        <taxon>Sar</taxon>
        <taxon>Stramenopiles</taxon>
        <taxon>Bigyra</taxon>
        <taxon>Labyrinthulomycetes</taxon>
        <taxon>Thraustochytrida</taxon>
        <taxon>Thraustochytriidae</taxon>
        <taxon>Hondaea</taxon>
    </lineage>
</organism>
<name>A0A2R5GI31_9STRA</name>
<evidence type="ECO:0000313" key="3">
    <source>
        <dbReference type="Proteomes" id="UP000241890"/>
    </source>
</evidence>
<keyword evidence="1" id="KW-0812">Transmembrane</keyword>
<feature type="transmembrane region" description="Helical" evidence="1">
    <location>
        <begin position="350"/>
        <end position="373"/>
    </location>
</feature>
<proteinExistence type="predicted"/>
<comment type="caution">
    <text evidence="2">The sequence shown here is derived from an EMBL/GenBank/DDBJ whole genome shotgun (WGS) entry which is preliminary data.</text>
</comment>